<dbReference type="PANTHER" id="PTHR10638">
    <property type="entry name" value="COPPER AMINE OXIDASE"/>
    <property type="match status" value="1"/>
</dbReference>
<dbReference type="EC" id="1.4.3.-" evidence="5"/>
<dbReference type="InterPro" id="IPR049948">
    <property type="entry name" value="Cu_Am_ox_TPQ-bd"/>
</dbReference>
<reference evidence="7 8" key="1">
    <citation type="journal article" date="2016" name="Genome Biol. Evol.">
        <title>Gene Family Evolution Reflects Adaptation to Soil Environmental Stressors in the Genome of the Collembolan Orchesella cincta.</title>
        <authorList>
            <person name="Faddeeva-Vakhrusheva A."/>
            <person name="Derks M.F."/>
            <person name="Anvar S.Y."/>
            <person name="Agamennone V."/>
            <person name="Suring W."/>
            <person name="Smit S."/>
            <person name="van Straalen N.M."/>
            <person name="Roelofs D."/>
        </authorList>
    </citation>
    <scope>NUCLEOTIDE SEQUENCE [LARGE SCALE GENOMIC DNA]</scope>
    <source>
        <tissue evidence="7">Mixed pool</tissue>
    </source>
</reference>
<evidence type="ECO:0000256" key="1">
    <source>
        <dbReference type="ARBA" id="ARBA00001935"/>
    </source>
</evidence>
<comment type="cofactor">
    <cofactor evidence="1">
        <name>Cu cation</name>
        <dbReference type="ChEBI" id="CHEBI:23378"/>
    </cofactor>
</comment>
<evidence type="ECO:0000256" key="5">
    <source>
        <dbReference type="RuleBase" id="RU000672"/>
    </source>
</evidence>
<keyword evidence="5" id="KW-0560">Oxidoreductase</keyword>
<evidence type="ECO:0000256" key="3">
    <source>
        <dbReference type="PIRSR" id="PIRSR600269-50"/>
    </source>
</evidence>
<feature type="domain" description="Copper amine oxidase catalytic" evidence="6">
    <location>
        <begin position="1"/>
        <end position="383"/>
    </location>
</feature>
<gene>
    <name evidence="7" type="ORF">Ocin01_08502</name>
</gene>
<comment type="similarity">
    <text evidence="5">Belongs to the copper/topaquinone oxidase family.</text>
</comment>
<dbReference type="GO" id="GO:0005507">
    <property type="term" value="F:copper ion binding"/>
    <property type="evidence" value="ECO:0007669"/>
    <property type="project" value="InterPro"/>
</dbReference>
<feature type="modified residue" description="2',4',5'-topaquinone" evidence="4">
    <location>
        <position position="138"/>
    </location>
</feature>
<dbReference type="GO" id="GO:0008131">
    <property type="term" value="F:primary methylamine oxidase activity"/>
    <property type="evidence" value="ECO:0007669"/>
    <property type="project" value="InterPro"/>
</dbReference>
<keyword evidence="5" id="KW-0186">Copper</keyword>
<keyword evidence="5" id="KW-0479">Metal-binding</keyword>
<dbReference type="Gene3D" id="2.70.98.20">
    <property type="entry name" value="Copper amine oxidase, catalytic domain"/>
    <property type="match status" value="1"/>
</dbReference>
<dbReference type="GO" id="GO:0048038">
    <property type="term" value="F:quinone binding"/>
    <property type="evidence" value="ECO:0007669"/>
    <property type="project" value="InterPro"/>
</dbReference>
<comment type="subunit">
    <text evidence="2">Homodimer.</text>
</comment>
<organism evidence="7 8">
    <name type="scientific">Orchesella cincta</name>
    <name type="common">Springtail</name>
    <name type="synonym">Podura cincta</name>
    <dbReference type="NCBI Taxonomy" id="48709"/>
    <lineage>
        <taxon>Eukaryota</taxon>
        <taxon>Metazoa</taxon>
        <taxon>Ecdysozoa</taxon>
        <taxon>Arthropoda</taxon>
        <taxon>Hexapoda</taxon>
        <taxon>Collembola</taxon>
        <taxon>Entomobryomorpha</taxon>
        <taxon>Entomobryoidea</taxon>
        <taxon>Orchesellidae</taxon>
        <taxon>Orchesellinae</taxon>
        <taxon>Orchesella</taxon>
    </lineage>
</organism>
<dbReference type="Proteomes" id="UP000094527">
    <property type="component" value="Unassembled WGS sequence"/>
</dbReference>
<dbReference type="Pfam" id="PF01179">
    <property type="entry name" value="Cu_amine_oxid"/>
    <property type="match status" value="1"/>
</dbReference>
<dbReference type="InterPro" id="IPR015798">
    <property type="entry name" value="Cu_amine_oxidase_C"/>
</dbReference>
<sequence>MRIGFNGREGLVIHNVNYNDTGTVRPLFYRMSLAEMFIPYGDPRPPYHRKHVFDSGQYGVGFSTNSLNAQLDCIGEVHFFNTVLNNKDGEAQEVERVVCVHEEDAGILWKHTDYRTGKSSITRSQRLAITFIATVGNYDYVFAWHFYQDGSIEFHVKLTGILSTHLLAVNATPAGHGSIVFPQINGQYHQHFFCLRLDAEIDGNQNSVATSDVVPGPGETGSTINPYGQAFTNERTTLRTAGQARTKIAPERSRTWVITNPQSVHPYTKQPVGWKLMPWASPPLLLRNDSPIHPQAEWMDFNTWVTPYHDDQMFPGGYYLNNSGLPEWVGRDENANIENTDVVLWHNFGLSHVPRVEDFPVMPEEHVSIMLKPYNFFKENPALDVRAPHFVPSQNFNWSSEK</sequence>
<comment type="caution">
    <text evidence="7">The sequence shown here is derived from an EMBL/GenBank/DDBJ whole genome shotgun (WGS) entry which is preliminary data.</text>
</comment>
<name>A0A1D2MYU2_ORCCI</name>
<evidence type="ECO:0000313" key="7">
    <source>
        <dbReference type="EMBL" id="ODM98172.1"/>
    </source>
</evidence>
<protein>
    <recommendedName>
        <fullName evidence="5">Amine oxidase</fullName>
        <ecNumber evidence="5">1.4.3.-</ecNumber>
    </recommendedName>
</protein>
<comment type="cofactor">
    <cofactor evidence="5">
        <name>Cu cation</name>
        <dbReference type="ChEBI" id="CHEBI:23378"/>
    </cofactor>
    <text evidence="5">Contains 1 topaquinone per subunit.</text>
</comment>
<dbReference type="PANTHER" id="PTHR10638:SF86">
    <property type="entry name" value="COPPER AMINE OXIDASE 1-RELATED"/>
    <property type="match status" value="1"/>
</dbReference>
<dbReference type="SUPFAM" id="SSF49998">
    <property type="entry name" value="Amine oxidase catalytic domain"/>
    <property type="match status" value="1"/>
</dbReference>
<dbReference type="GO" id="GO:0009308">
    <property type="term" value="P:amine metabolic process"/>
    <property type="evidence" value="ECO:0007669"/>
    <property type="project" value="UniProtKB-UniRule"/>
</dbReference>
<dbReference type="InterPro" id="IPR036460">
    <property type="entry name" value="Cu_amine_oxidase_C_sf"/>
</dbReference>
<evidence type="ECO:0000256" key="2">
    <source>
        <dbReference type="ARBA" id="ARBA00011738"/>
    </source>
</evidence>
<evidence type="ECO:0000259" key="6">
    <source>
        <dbReference type="Pfam" id="PF01179"/>
    </source>
</evidence>
<feature type="active site" description="Schiff-base intermediate with substrate; via topaquinone" evidence="3">
    <location>
        <position position="138"/>
    </location>
</feature>
<dbReference type="EMBL" id="LJIJ01000375">
    <property type="protein sequence ID" value="ODM98172.1"/>
    <property type="molecule type" value="Genomic_DNA"/>
</dbReference>
<comment type="PTM">
    <text evidence="4 5">Topaquinone (TPQ) is generated by copper-dependent autoxidation of a specific tyrosyl residue.</text>
</comment>
<keyword evidence="8" id="KW-1185">Reference proteome</keyword>
<dbReference type="OrthoDB" id="8250332at2759"/>
<proteinExistence type="inferred from homology"/>
<dbReference type="InterPro" id="IPR000269">
    <property type="entry name" value="Cu_amine_oxidase"/>
</dbReference>
<evidence type="ECO:0000313" key="8">
    <source>
        <dbReference type="Proteomes" id="UP000094527"/>
    </source>
</evidence>
<feature type="active site" description="Proton acceptor" evidence="3">
    <location>
        <position position="54"/>
    </location>
</feature>
<keyword evidence="3 5" id="KW-0801">TPQ</keyword>
<dbReference type="STRING" id="48709.A0A1D2MYU2"/>
<dbReference type="PROSITE" id="PS01164">
    <property type="entry name" value="COPPER_AMINE_OXID_1"/>
    <property type="match status" value="1"/>
</dbReference>
<evidence type="ECO:0000256" key="4">
    <source>
        <dbReference type="PIRSR" id="PIRSR600269-51"/>
    </source>
</evidence>
<dbReference type="AlphaFoldDB" id="A0A1D2MYU2"/>
<accession>A0A1D2MYU2</accession>
<dbReference type="OMA" id="WITRYEE"/>